<dbReference type="PANTHER" id="PTHR38436:SF1">
    <property type="entry name" value="ESTER CYCLASE"/>
    <property type="match status" value="1"/>
</dbReference>
<organism evidence="1 2">
    <name type="scientific">Mycobacterium ostraviense</name>
    <dbReference type="NCBI Taxonomy" id="2738409"/>
    <lineage>
        <taxon>Bacteria</taxon>
        <taxon>Bacillati</taxon>
        <taxon>Actinomycetota</taxon>
        <taxon>Actinomycetes</taxon>
        <taxon>Mycobacteriales</taxon>
        <taxon>Mycobacteriaceae</taxon>
        <taxon>Mycobacterium</taxon>
    </lineage>
</organism>
<sequence>MTALQPGTTNAEWVREVFRRVFDERDFSHAQDFWSDESVDYFLATGETVRGATALTQWFTGLFAAVPDWRLVIENVVDDGAGQVVVQWKGGGSFTGSPFQGIEATGRRVEILGCDVIRLAPDGRVASNTVYYDGAGFARQIGMLPMMGTRADRLVTRGFNAITRLRRRIGR</sequence>
<dbReference type="Gene3D" id="3.10.450.50">
    <property type="match status" value="1"/>
</dbReference>
<comment type="caution">
    <text evidence="1">The sequence shown here is derived from an EMBL/GenBank/DDBJ whole genome shotgun (WGS) entry which is preliminary data.</text>
</comment>
<dbReference type="Proteomes" id="UP000077342">
    <property type="component" value="Unassembled WGS sequence"/>
</dbReference>
<dbReference type="RefSeq" id="WP_075509189.1">
    <property type="nucleotide sequence ID" value="NZ_CP089224.1"/>
</dbReference>
<dbReference type="Pfam" id="PF07366">
    <property type="entry name" value="SnoaL"/>
    <property type="match status" value="1"/>
</dbReference>
<evidence type="ECO:0000313" key="1">
    <source>
        <dbReference type="EMBL" id="KZS67843.1"/>
    </source>
</evidence>
<evidence type="ECO:0000313" key="2">
    <source>
        <dbReference type="Proteomes" id="UP000077342"/>
    </source>
</evidence>
<keyword evidence="2" id="KW-1185">Reference proteome</keyword>
<dbReference type="AlphaFoldDB" id="A0A164EQH9"/>
<evidence type="ECO:0008006" key="3">
    <source>
        <dbReference type="Google" id="ProtNLM"/>
    </source>
</evidence>
<dbReference type="EMBL" id="LWCI01000013">
    <property type="protein sequence ID" value="KZS67843.1"/>
    <property type="molecule type" value="Genomic_DNA"/>
</dbReference>
<gene>
    <name evidence="1" type="ORF">A4G28_12785</name>
</gene>
<name>A0A164EQH9_9MYCO</name>
<proteinExistence type="predicted"/>
<dbReference type="PANTHER" id="PTHR38436">
    <property type="entry name" value="POLYKETIDE CYCLASE SNOAL-LIKE DOMAIN"/>
    <property type="match status" value="1"/>
</dbReference>
<protein>
    <recommendedName>
        <fullName evidence="3">Ester cyclase</fullName>
    </recommendedName>
</protein>
<accession>A0A164EQH9</accession>
<dbReference type="GO" id="GO:0030638">
    <property type="term" value="P:polyketide metabolic process"/>
    <property type="evidence" value="ECO:0007669"/>
    <property type="project" value="InterPro"/>
</dbReference>
<reference evidence="2" key="1">
    <citation type="submission" date="2016-04" db="EMBL/GenBank/DDBJ databases">
        <authorList>
            <person name="Strapagiel D."/>
            <person name="Borowka P."/>
            <person name="Marciniak B."/>
            <person name="Bakula Z."/>
            <person name="Van Ingen J."/>
            <person name="Safianowska A."/>
            <person name="Dziadek J."/>
            <person name="Jagielski T."/>
        </authorList>
    </citation>
    <scope>NUCLEOTIDE SEQUENCE [LARGE SCALE GENOMIC DNA]</scope>
    <source>
        <strain evidence="2">1010001458</strain>
    </source>
</reference>
<dbReference type="SUPFAM" id="SSF54427">
    <property type="entry name" value="NTF2-like"/>
    <property type="match status" value="1"/>
</dbReference>
<dbReference type="InterPro" id="IPR032710">
    <property type="entry name" value="NTF2-like_dom_sf"/>
</dbReference>
<dbReference type="InterPro" id="IPR009959">
    <property type="entry name" value="Cyclase_SnoaL-like"/>
</dbReference>